<keyword evidence="3" id="KW-0862">Zinc</keyword>
<dbReference type="InterPro" id="IPR013083">
    <property type="entry name" value="Znf_RING/FYVE/PHD"/>
</dbReference>
<dbReference type="Pfam" id="PF13639">
    <property type="entry name" value="zf-RING_2"/>
    <property type="match status" value="1"/>
</dbReference>
<dbReference type="SMART" id="SM00184">
    <property type="entry name" value="RING"/>
    <property type="match status" value="1"/>
</dbReference>
<dbReference type="PANTHER" id="PTHR45969:SF69">
    <property type="entry name" value="FINGER DOMAIN PROTEIN, PUTATIVE (AFU_ORTHOLOGUE AFUA_3G12190)-RELATED"/>
    <property type="match status" value="1"/>
</dbReference>
<keyword evidence="2" id="KW-0863">Zinc-finger</keyword>
<evidence type="ECO:0000313" key="4">
    <source>
        <dbReference type="EnsemblMetazoa" id="PPA27919.1"/>
    </source>
</evidence>
<dbReference type="SUPFAM" id="SSF57850">
    <property type="entry name" value="RING/U-box"/>
    <property type="match status" value="1"/>
</dbReference>
<gene>
    <name evidence="4" type="primary">WBGene00117473</name>
</gene>
<evidence type="ECO:0000256" key="2">
    <source>
        <dbReference type="ARBA" id="ARBA00022771"/>
    </source>
</evidence>
<proteinExistence type="predicted"/>
<protein>
    <submittedName>
        <fullName evidence="4">RING-type domain-containing protein</fullName>
    </submittedName>
</protein>
<dbReference type="GO" id="GO:0016567">
    <property type="term" value="P:protein ubiquitination"/>
    <property type="evidence" value="ECO:0000318"/>
    <property type="project" value="GO_Central"/>
</dbReference>
<sequence length="242" mass="27913">MLRKLVAHAAKAAQMVSNRIRNCTRRDRGVMEMHDALDKYEQNLCVFCLEMLNSNRNGCILVQCNHRFHFICLIQWAKECTTADKTFACPLCREYVQRAIDEGARKRITLKKLRKLAQALPNRQNLSDVPNAASRPDIRNGLEYRVPEENGMLLGSIPVLKSTEDDRRRMKEIEKSIGEDYVKQQITIIEFINETKDRTSSLPGSLRGGIWQVVERLSPSCDDCFVEDVDRPQHKLPSFFPF</sequence>
<evidence type="ECO:0000313" key="5">
    <source>
        <dbReference type="Proteomes" id="UP000005239"/>
    </source>
</evidence>
<dbReference type="Proteomes" id="UP000005239">
    <property type="component" value="Unassembled WGS sequence"/>
</dbReference>
<evidence type="ECO:0000256" key="1">
    <source>
        <dbReference type="ARBA" id="ARBA00022723"/>
    </source>
</evidence>
<keyword evidence="5" id="KW-1185">Reference proteome</keyword>
<dbReference type="InterPro" id="IPR001841">
    <property type="entry name" value="Znf_RING"/>
</dbReference>
<name>A0A2A6CGZ5_PRIPA</name>
<dbReference type="Gene3D" id="3.30.40.10">
    <property type="entry name" value="Zinc/RING finger domain, C3HC4 (zinc finger)"/>
    <property type="match status" value="1"/>
</dbReference>
<dbReference type="GO" id="GO:0008270">
    <property type="term" value="F:zinc ion binding"/>
    <property type="evidence" value="ECO:0007669"/>
    <property type="project" value="UniProtKB-KW"/>
</dbReference>
<dbReference type="GO" id="GO:0061630">
    <property type="term" value="F:ubiquitin protein ligase activity"/>
    <property type="evidence" value="ECO:0000318"/>
    <property type="project" value="GO_Central"/>
</dbReference>
<accession>A0A8R1YNL9</accession>
<keyword evidence="1" id="KW-0479">Metal-binding</keyword>
<dbReference type="EnsemblMetazoa" id="PPA27919.1">
    <property type="protein sequence ID" value="PPA27919.1"/>
    <property type="gene ID" value="WBGene00117473"/>
</dbReference>
<organism evidence="4 5">
    <name type="scientific">Pristionchus pacificus</name>
    <name type="common">Parasitic nematode worm</name>
    <dbReference type="NCBI Taxonomy" id="54126"/>
    <lineage>
        <taxon>Eukaryota</taxon>
        <taxon>Metazoa</taxon>
        <taxon>Ecdysozoa</taxon>
        <taxon>Nematoda</taxon>
        <taxon>Chromadorea</taxon>
        <taxon>Rhabditida</taxon>
        <taxon>Rhabditina</taxon>
        <taxon>Diplogasteromorpha</taxon>
        <taxon>Diplogasteroidea</taxon>
        <taxon>Neodiplogasteridae</taxon>
        <taxon>Pristionchus</taxon>
    </lineage>
</organism>
<dbReference type="PANTHER" id="PTHR45969">
    <property type="entry name" value="RING ZINC FINGER PROTEIN-RELATED"/>
    <property type="match status" value="1"/>
</dbReference>
<dbReference type="OrthoDB" id="1630758at2759"/>
<dbReference type="AlphaFoldDB" id="A0A2A6CGZ5"/>
<dbReference type="CDD" id="cd16448">
    <property type="entry name" value="RING-H2"/>
    <property type="match status" value="1"/>
</dbReference>
<reference evidence="4" key="2">
    <citation type="submission" date="2022-06" db="UniProtKB">
        <authorList>
            <consortium name="EnsemblMetazoa"/>
        </authorList>
    </citation>
    <scope>IDENTIFICATION</scope>
    <source>
        <strain evidence="4">PS312</strain>
    </source>
</reference>
<accession>A0A2A6CGZ5</accession>
<dbReference type="PROSITE" id="PS50089">
    <property type="entry name" value="ZF_RING_2"/>
    <property type="match status" value="1"/>
</dbReference>
<evidence type="ECO:0000256" key="3">
    <source>
        <dbReference type="ARBA" id="ARBA00022833"/>
    </source>
</evidence>
<reference evidence="5" key="1">
    <citation type="journal article" date="2008" name="Nat. Genet.">
        <title>The Pristionchus pacificus genome provides a unique perspective on nematode lifestyle and parasitism.</title>
        <authorList>
            <person name="Dieterich C."/>
            <person name="Clifton S.W."/>
            <person name="Schuster L.N."/>
            <person name="Chinwalla A."/>
            <person name="Delehaunty K."/>
            <person name="Dinkelacker I."/>
            <person name="Fulton L."/>
            <person name="Fulton R."/>
            <person name="Godfrey J."/>
            <person name="Minx P."/>
            <person name="Mitreva M."/>
            <person name="Roeseler W."/>
            <person name="Tian H."/>
            <person name="Witte H."/>
            <person name="Yang S.P."/>
            <person name="Wilson R.K."/>
            <person name="Sommer R.J."/>
        </authorList>
    </citation>
    <scope>NUCLEOTIDE SEQUENCE [LARGE SCALE GENOMIC DNA]</scope>
    <source>
        <strain evidence="5">PS312</strain>
    </source>
</reference>